<dbReference type="Proteomes" id="UP000790377">
    <property type="component" value="Unassembled WGS sequence"/>
</dbReference>
<evidence type="ECO:0000313" key="2">
    <source>
        <dbReference type="Proteomes" id="UP000790377"/>
    </source>
</evidence>
<sequence length="543" mass="62227">MPILNADILHILITELLSSDKPTGPSSLLSLSSASRSFRDSCLPHLFAAVRWPHSRKHDPQSGLHFFPESILPHIRHFRLEWPDEWTEPNRLRWGEIDREGEYIPRHFDKFVLALSQMPKLTKLFVSSPFTPPQSMFQALNGCPSLSAITFVDTPLDMGMTMLQAGLLSRISLTPVEQALRIGDGPIEPKFVEATYFMRNWRRRYRSQLSFRNHRELRATACFLGQHAAHLTHLELSGVLCSLPIMSAIEWPNLRTLVLTGRLRVSHHSPEFGPIKPIHVQLFDVLDRMPSLRDLRLLLTETKTRDFQLLGDAEANPPEQRMLDKLASLTRFAISNACNLDGIFNYMTSLERLAILAIIDLPRWPIALPHVEVGRLMDDIAASGCSLKHLRIIVEDNLSPVVCYFITTNCPKLEVLEIERCGYHDGKSVSTWQEFVDAISPLSALQNLRICMQFPEYDDMDALEPWRVVREDCAKFFVKEIKSLRQVGFEYRKRTGTHRYQDAWLDYAVVRNSLDGAETVKVEQLGAMWYPFPSVWHPVPVPF</sequence>
<protein>
    <submittedName>
        <fullName evidence="1">Uncharacterized protein</fullName>
    </submittedName>
</protein>
<gene>
    <name evidence="1" type="ORF">BJ138DRAFT_311065</name>
</gene>
<accession>A0ACB8A6Y0</accession>
<comment type="caution">
    <text evidence="1">The sequence shown here is derived from an EMBL/GenBank/DDBJ whole genome shotgun (WGS) entry which is preliminary data.</text>
</comment>
<name>A0ACB8A6Y0_9AGAM</name>
<evidence type="ECO:0000313" key="1">
    <source>
        <dbReference type="EMBL" id="KAH7908797.1"/>
    </source>
</evidence>
<dbReference type="EMBL" id="MU267797">
    <property type="protein sequence ID" value="KAH7908797.1"/>
    <property type="molecule type" value="Genomic_DNA"/>
</dbReference>
<organism evidence="1 2">
    <name type="scientific">Hygrophoropsis aurantiaca</name>
    <dbReference type="NCBI Taxonomy" id="72124"/>
    <lineage>
        <taxon>Eukaryota</taxon>
        <taxon>Fungi</taxon>
        <taxon>Dikarya</taxon>
        <taxon>Basidiomycota</taxon>
        <taxon>Agaricomycotina</taxon>
        <taxon>Agaricomycetes</taxon>
        <taxon>Agaricomycetidae</taxon>
        <taxon>Boletales</taxon>
        <taxon>Coniophorineae</taxon>
        <taxon>Hygrophoropsidaceae</taxon>
        <taxon>Hygrophoropsis</taxon>
    </lineage>
</organism>
<keyword evidence="2" id="KW-1185">Reference proteome</keyword>
<proteinExistence type="predicted"/>
<reference evidence="1" key="1">
    <citation type="journal article" date="2021" name="New Phytol.">
        <title>Evolutionary innovations through gain and loss of genes in the ectomycorrhizal Boletales.</title>
        <authorList>
            <person name="Wu G."/>
            <person name="Miyauchi S."/>
            <person name="Morin E."/>
            <person name="Kuo A."/>
            <person name="Drula E."/>
            <person name="Varga T."/>
            <person name="Kohler A."/>
            <person name="Feng B."/>
            <person name="Cao Y."/>
            <person name="Lipzen A."/>
            <person name="Daum C."/>
            <person name="Hundley H."/>
            <person name="Pangilinan J."/>
            <person name="Johnson J."/>
            <person name="Barry K."/>
            <person name="LaButti K."/>
            <person name="Ng V."/>
            <person name="Ahrendt S."/>
            <person name="Min B."/>
            <person name="Choi I.G."/>
            <person name="Park H."/>
            <person name="Plett J.M."/>
            <person name="Magnuson J."/>
            <person name="Spatafora J.W."/>
            <person name="Nagy L.G."/>
            <person name="Henrissat B."/>
            <person name="Grigoriev I.V."/>
            <person name="Yang Z.L."/>
            <person name="Xu J."/>
            <person name="Martin F.M."/>
        </authorList>
    </citation>
    <scope>NUCLEOTIDE SEQUENCE</scope>
    <source>
        <strain evidence="1">ATCC 28755</strain>
    </source>
</reference>